<feature type="region of interest" description="Disordered" evidence="1">
    <location>
        <begin position="1"/>
        <end position="30"/>
    </location>
</feature>
<evidence type="ECO:0000313" key="2">
    <source>
        <dbReference type="EMBL" id="KGN40199.1"/>
    </source>
</evidence>
<organism evidence="2 3">
    <name type="scientific">Knoellia aerolata DSM 18566</name>
    <dbReference type="NCBI Taxonomy" id="1385519"/>
    <lineage>
        <taxon>Bacteria</taxon>
        <taxon>Bacillati</taxon>
        <taxon>Actinomycetota</taxon>
        <taxon>Actinomycetes</taxon>
        <taxon>Micrococcales</taxon>
        <taxon>Intrasporangiaceae</taxon>
        <taxon>Knoellia</taxon>
    </lineage>
</organism>
<dbReference type="AlphaFoldDB" id="A0A0A0JU13"/>
<protein>
    <submittedName>
        <fullName evidence="2">Uncharacterized protein</fullName>
    </submittedName>
</protein>
<comment type="caution">
    <text evidence="2">The sequence shown here is derived from an EMBL/GenBank/DDBJ whole genome shotgun (WGS) entry which is preliminary data.</text>
</comment>
<reference evidence="2 3" key="1">
    <citation type="submission" date="2013-08" db="EMBL/GenBank/DDBJ databases">
        <title>The genome sequence of Knoellia aerolata.</title>
        <authorList>
            <person name="Zhu W."/>
            <person name="Wang G."/>
        </authorList>
    </citation>
    <scope>NUCLEOTIDE SEQUENCE [LARGE SCALE GENOMIC DNA]</scope>
    <source>
        <strain evidence="2 3">DSM 18566</strain>
    </source>
</reference>
<dbReference type="RefSeq" id="WP_035939369.1">
    <property type="nucleotide sequence ID" value="NZ_AVPL01000049.1"/>
</dbReference>
<dbReference type="eggNOG" id="ENOG5031WJU">
    <property type="taxonomic scope" value="Bacteria"/>
</dbReference>
<gene>
    <name evidence="2" type="ORF">N801_16155</name>
</gene>
<proteinExistence type="predicted"/>
<dbReference type="EMBL" id="AVPL01000049">
    <property type="protein sequence ID" value="KGN40199.1"/>
    <property type="molecule type" value="Genomic_DNA"/>
</dbReference>
<evidence type="ECO:0000256" key="1">
    <source>
        <dbReference type="SAM" id="MobiDB-lite"/>
    </source>
</evidence>
<evidence type="ECO:0000313" key="3">
    <source>
        <dbReference type="Proteomes" id="UP000030013"/>
    </source>
</evidence>
<dbReference type="Proteomes" id="UP000030013">
    <property type="component" value="Unassembled WGS sequence"/>
</dbReference>
<name>A0A0A0JU13_9MICO</name>
<keyword evidence="3" id="KW-1185">Reference proteome</keyword>
<sequence length="128" mass="13064">MSVLVACGSSPPVADTPGPEASPSESTGTDCGEVVLRQGEQLEVAGATQRACLEEALREGRGATLTVTETTTEGDPVVTSWRLDDDGSLSGDVDATKDAFAGSLRTYSVSCGRITTLPTPLVCDSIGS</sequence>
<accession>A0A0A0JU13</accession>